<name>A0ABR8YC75_9BACT</name>
<evidence type="ECO:0000313" key="9">
    <source>
        <dbReference type="Proteomes" id="UP000620874"/>
    </source>
</evidence>
<keyword evidence="2" id="KW-1003">Cell membrane</keyword>
<evidence type="ECO:0000256" key="2">
    <source>
        <dbReference type="ARBA" id="ARBA00022475"/>
    </source>
</evidence>
<evidence type="ECO:0000256" key="6">
    <source>
        <dbReference type="SAM" id="Phobius"/>
    </source>
</evidence>
<evidence type="ECO:0000313" key="8">
    <source>
        <dbReference type="EMBL" id="MBD8041820.1"/>
    </source>
</evidence>
<feature type="transmembrane region" description="Helical" evidence="6">
    <location>
        <begin position="35"/>
        <end position="59"/>
    </location>
</feature>
<reference evidence="8 9" key="1">
    <citation type="submission" date="2020-08" db="EMBL/GenBank/DDBJ databases">
        <title>A Genomic Blueprint of the Chicken Gut Microbiome.</title>
        <authorList>
            <person name="Gilroy R."/>
            <person name="Ravi A."/>
            <person name="Getino M."/>
            <person name="Pursley I."/>
            <person name="Horton D.L."/>
            <person name="Alikhan N.-F."/>
            <person name="Baker D."/>
            <person name="Gharbi K."/>
            <person name="Hall N."/>
            <person name="Watson M."/>
            <person name="Adriaenssens E.M."/>
            <person name="Foster-Nyarko E."/>
            <person name="Jarju S."/>
            <person name="Secka A."/>
            <person name="Antonio M."/>
            <person name="Oren A."/>
            <person name="Chaudhuri R."/>
            <person name="La Ragione R.M."/>
            <person name="Hildebrand F."/>
            <person name="Pallen M.J."/>
        </authorList>
    </citation>
    <scope>NUCLEOTIDE SEQUENCE [LARGE SCALE GENOMIC DNA]</scope>
    <source>
        <strain evidence="8 9">Sa1CVN1</strain>
    </source>
</reference>
<evidence type="ECO:0000256" key="1">
    <source>
        <dbReference type="ARBA" id="ARBA00004162"/>
    </source>
</evidence>
<proteinExistence type="predicted"/>
<dbReference type="RefSeq" id="WP_022039049.1">
    <property type="nucleotide sequence ID" value="NZ_JACSPP010000071.1"/>
</dbReference>
<comment type="caution">
    <text evidence="8">The sequence shown here is derived from an EMBL/GenBank/DDBJ whole genome shotgun (WGS) entry which is preliminary data.</text>
</comment>
<evidence type="ECO:0000259" key="7">
    <source>
        <dbReference type="Pfam" id="PF04024"/>
    </source>
</evidence>
<evidence type="ECO:0000256" key="3">
    <source>
        <dbReference type="ARBA" id="ARBA00022692"/>
    </source>
</evidence>
<keyword evidence="4 6" id="KW-1133">Transmembrane helix</keyword>
<dbReference type="EMBL" id="JACSPP010000071">
    <property type="protein sequence ID" value="MBD8041820.1"/>
    <property type="molecule type" value="Genomic_DNA"/>
</dbReference>
<keyword evidence="3 6" id="KW-0812">Transmembrane</keyword>
<dbReference type="Pfam" id="PF04024">
    <property type="entry name" value="PspC"/>
    <property type="match status" value="1"/>
</dbReference>
<comment type="subcellular location">
    <subcellularLocation>
        <location evidence="1">Cell membrane</location>
        <topology evidence="1">Single-pass membrane protein</topology>
    </subcellularLocation>
</comment>
<dbReference type="PANTHER" id="PTHR33885:SF3">
    <property type="entry name" value="PHAGE SHOCK PROTEIN C"/>
    <property type="match status" value="1"/>
</dbReference>
<keyword evidence="9" id="KW-1185">Reference proteome</keyword>
<dbReference type="Proteomes" id="UP000620874">
    <property type="component" value="Unassembled WGS sequence"/>
</dbReference>
<dbReference type="PANTHER" id="PTHR33885">
    <property type="entry name" value="PHAGE SHOCK PROTEIN C"/>
    <property type="match status" value="1"/>
</dbReference>
<evidence type="ECO:0000256" key="5">
    <source>
        <dbReference type="ARBA" id="ARBA00023136"/>
    </source>
</evidence>
<evidence type="ECO:0000256" key="4">
    <source>
        <dbReference type="ARBA" id="ARBA00022989"/>
    </source>
</evidence>
<gene>
    <name evidence="8" type="ORF">H9625_15515</name>
</gene>
<organism evidence="8 9">
    <name type="scientific">Phocaeicola intestinalis</name>
    <dbReference type="NCBI Taxonomy" id="2762212"/>
    <lineage>
        <taxon>Bacteria</taxon>
        <taxon>Pseudomonadati</taxon>
        <taxon>Bacteroidota</taxon>
        <taxon>Bacteroidia</taxon>
        <taxon>Bacteroidales</taxon>
        <taxon>Bacteroidaceae</taxon>
        <taxon>Phocaeicola</taxon>
    </lineage>
</organism>
<dbReference type="InterPro" id="IPR007168">
    <property type="entry name" value="Phageshock_PspC_N"/>
</dbReference>
<protein>
    <submittedName>
        <fullName evidence="8">PspC domain-containing protein</fullName>
    </submittedName>
</protein>
<keyword evidence="5 6" id="KW-0472">Membrane</keyword>
<sequence length="64" mass="7301">MEGKKLRRPRNSRMIAGVCSGIARFFDLDPTLVRLIYALLTVFTAFAGVIIYLLMWIIVPEDNN</sequence>
<accession>A0ABR8YC75</accession>
<dbReference type="InterPro" id="IPR052027">
    <property type="entry name" value="PspC"/>
</dbReference>
<feature type="domain" description="Phage shock protein PspC N-terminal" evidence="7">
    <location>
        <begin position="4"/>
        <end position="61"/>
    </location>
</feature>